<dbReference type="PANTHER" id="PTHR31343:SF29">
    <property type="entry name" value="DUF789 DOMAIN-CONTAINING PROTEIN"/>
    <property type="match status" value="1"/>
</dbReference>
<organism evidence="1 2">
    <name type="scientific">Kalanchoe fedtschenkoi</name>
    <name type="common">Lavender scallops</name>
    <name type="synonym">South American air plant</name>
    <dbReference type="NCBI Taxonomy" id="63787"/>
    <lineage>
        <taxon>Eukaryota</taxon>
        <taxon>Viridiplantae</taxon>
        <taxon>Streptophyta</taxon>
        <taxon>Embryophyta</taxon>
        <taxon>Tracheophyta</taxon>
        <taxon>Spermatophyta</taxon>
        <taxon>Magnoliopsida</taxon>
        <taxon>eudicotyledons</taxon>
        <taxon>Gunneridae</taxon>
        <taxon>Pentapetalae</taxon>
        <taxon>Saxifragales</taxon>
        <taxon>Crassulaceae</taxon>
        <taxon>Kalanchoe</taxon>
    </lineage>
</organism>
<evidence type="ECO:0000313" key="1">
    <source>
        <dbReference type="EnsemblPlants" id="Kaladp0066s0120.1.v1.1"/>
    </source>
</evidence>
<dbReference type="Gramene" id="Kaladp0066s0120.1.v1.1">
    <property type="protein sequence ID" value="Kaladp0066s0120.1.v1.1"/>
    <property type="gene ID" value="Kaladp0066s0120.v1.1"/>
</dbReference>
<name>A0A7N0UFK1_KALFE</name>
<accession>A0A7N0UFK1</accession>
<dbReference type="OMA" id="WINCRAD"/>
<proteinExistence type="predicted"/>
<evidence type="ECO:0000313" key="2">
    <source>
        <dbReference type="Proteomes" id="UP000594263"/>
    </source>
</evidence>
<sequence length="159" mass="18562">MQYFEYASPFMRIPFYEKIAELGRKYPGLMTLKNMELSPASWMAIAWYPIYHIPSHKTPKDLSAMFLTYHTLSSCFQDDEPQEDNFESFKQRTEKGGRVCLEPFGMASYRMTGDLWINCRADDCEKYISLQSAADSWLKQLGSYHHDFNFFLTQSASVV</sequence>
<dbReference type="Proteomes" id="UP000594263">
    <property type="component" value="Unplaced"/>
</dbReference>
<dbReference type="PANTHER" id="PTHR31343">
    <property type="entry name" value="T15D22.8"/>
    <property type="match status" value="1"/>
</dbReference>
<dbReference type="InterPro" id="IPR008507">
    <property type="entry name" value="DUF789"/>
</dbReference>
<keyword evidence="2" id="KW-1185">Reference proteome</keyword>
<dbReference type="AlphaFoldDB" id="A0A7N0UFK1"/>
<dbReference type="Pfam" id="PF05623">
    <property type="entry name" value="DUF789"/>
    <property type="match status" value="1"/>
</dbReference>
<dbReference type="EnsemblPlants" id="Kaladp0066s0120.1.v1.1">
    <property type="protein sequence ID" value="Kaladp0066s0120.1.v1.1"/>
    <property type="gene ID" value="Kaladp0066s0120.v1.1"/>
</dbReference>
<protein>
    <submittedName>
        <fullName evidence="1">Uncharacterized protein</fullName>
    </submittedName>
</protein>
<reference evidence="1" key="1">
    <citation type="submission" date="2021-01" db="UniProtKB">
        <authorList>
            <consortium name="EnsemblPlants"/>
        </authorList>
    </citation>
    <scope>IDENTIFICATION</scope>
</reference>